<evidence type="ECO:0000256" key="6">
    <source>
        <dbReference type="RuleBase" id="RU000481"/>
    </source>
</evidence>
<evidence type="ECO:0000256" key="2">
    <source>
        <dbReference type="ARBA" id="ARBA00007441"/>
    </source>
</evidence>
<dbReference type="Pfam" id="PF00155">
    <property type="entry name" value="Aminotran_1_2"/>
    <property type="match status" value="1"/>
</dbReference>
<gene>
    <name evidence="8" type="ORF">C7Y47_07255</name>
</gene>
<dbReference type="Gene3D" id="3.90.1150.10">
    <property type="entry name" value="Aspartate Aminotransferase, domain 1"/>
    <property type="match status" value="1"/>
</dbReference>
<evidence type="ECO:0000256" key="1">
    <source>
        <dbReference type="ARBA" id="ARBA00001933"/>
    </source>
</evidence>
<dbReference type="Proteomes" id="UP000317944">
    <property type="component" value="Unassembled WGS sequence"/>
</dbReference>
<comment type="cofactor">
    <cofactor evidence="1 6">
        <name>pyridoxal 5'-phosphate</name>
        <dbReference type="ChEBI" id="CHEBI:597326"/>
    </cofactor>
</comment>
<evidence type="ECO:0000313" key="8">
    <source>
        <dbReference type="EMBL" id="TQR36068.1"/>
    </source>
</evidence>
<evidence type="ECO:0000256" key="3">
    <source>
        <dbReference type="ARBA" id="ARBA00022576"/>
    </source>
</evidence>
<reference evidence="8 9" key="1">
    <citation type="submission" date="2018-03" db="EMBL/GenBank/DDBJ databases">
        <title>Aerobic endospore-forming bacteria genome sequencing and assembly.</title>
        <authorList>
            <person name="Cavalcante D.A."/>
            <person name="Driks A."/>
            <person name="Putonti C."/>
            <person name="De-Souza M.T."/>
        </authorList>
    </citation>
    <scope>NUCLEOTIDE SEQUENCE [LARGE SCALE GENOMIC DNA]</scope>
    <source>
        <strain evidence="8 9">SDF0037</strain>
    </source>
</reference>
<dbReference type="GO" id="GO:0030170">
    <property type="term" value="F:pyridoxal phosphate binding"/>
    <property type="evidence" value="ECO:0007669"/>
    <property type="project" value="InterPro"/>
</dbReference>
<dbReference type="FunFam" id="3.40.640.10:FF:000033">
    <property type="entry name" value="Aspartate aminotransferase"/>
    <property type="match status" value="1"/>
</dbReference>
<keyword evidence="5" id="KW-0663">Pyridoxal phosphate</keyword>
<dbReference type="PROSITE" id="PS00105">
    <property type="entry name" value="AA_TRANSFER_CLASS_1"/>
    <property type="match status" value="1"/>
</dbReference>
<dbReference type="GO" id="GO:0006520">
    <property type="term" value="P:amino acid metabolic process"/>
    <property type="evidence" value="ECO:0007669"/>
    <property type="project" value="InterPro"/>
</dbReference>
<dbReference type="InterPro" id="IPR050596">
    <property type="entry name" value="AspAT/PAT-like"/>
</dbReference>
<dbReference type="InterPro" id="IPR015424">
    <property type="entry name" value="PyrdxlP-dep_Trfase"/>
</dbReference>
<dbReference type="CDD" id="cd00609">
    <property type="entry name" value="AAT_like"/>
    <property type="match status" value="1"/>
</dbReference>
<evidence type="ECO:0000256" key="4">
    <source>
        <dbReference type="ARBA" id="ARBA00022679"/>
    </source>
</evidence>
<dbReference type="InterPro" id="IPR004839">
    <property type="entry name" value="Aminotransferase_I/II_large"/>
</dbReference>
<accession>A0A544UQG0</accession>
<evidence type="ECO:0000259" key="7">
    <source>
        <dbReference type="Pfam" id="PF00155"/>
    </source>
</evidence>
<dbReference type="AlphaFoldDB" id="A0A544UQG0"/>
<feature type="domain" description="Aminotransferase class I/classII large" evidence="7">
    <location>
        <begin position="36"/>
        <end position="381"/>
    </location>
</feature>
<organism evidence="8 9">
    <name type="scientific">Lysinibacillus sphaericus</name>
    <name type="common">Bacillus sphaericus</name>
    <dbReference type="NCBI Taxonomy" id="1421"/>
    <lineage>
        <taxon>Bacteria</taxon>
        <taxon>Bacillati</taxon>
        <taxon>Bacillota</taxon>
        <taxon>Bacilli</taxon>
        <taxon>Bacillales</taxon>
        <taxon>Bacillaceae</taxon>
        <taxon>Lysinibacillus</taxon>
    </lineage>
</organism>
<sequence length="394" mass="43964">MNTKGFDPENFLANRIKTIKPSGIRRFFDLAYQMDNVISLGVGEPDYVTPLNFREASILSLEKGYTAYSPNAGLIQLRKEISDYLYNKFNAKYSFENEILVTVGSSEALDIAIRTIVNPGDEIIVIEPSYVSYSPIIEMAGGKVVTIQALANFDFKLQPEQLEKVITENTKGIIICSPNNPTGTVLNRRDLEKIAEVIVKHNLLVLSDEIYAEISYDAPFTSMVSIPGMKGRTILINGFSKGFAMTGWRLGFACGPSEIIQGMLKVHQYSIMCAPTMSQFAAIEALRNGQGQVRKMVQSYNDRRRYIVKEFNEMGLSCHLPGGAFYVFPNISSTGLSSEEFAEKLLIDEHVAVVPGSVFGKGGEGYIRCSYATRFELLQEAMLRIKRFIDKEIL</sequence>
<dbReference type="RefSeq" id="WP_142508155.1">
    <property type="nucleotide sequence ID" value="NZ_SADV01000004.1"/>
</dbReference>
<comment type="caution">
    <text evidence="8">The sequence shown here is derived from an EMBL/GenBank/DDBJ whole genome shotgun (WGS) entry which is preliminary data.</text>
</comment>
<dbReference type="InterPro" id="IPR015422">
    <property type="entry name" value="PyrdxlP-dep_Trfase_small"/>
</dbReference>
<dbReference type="InterPro" id="IPR015421">
    <property type="entry name" value="PyrdxlP-dep_Trfase_major"/>
</dbReference>
<dbReference type="OrthoDB" id="9802328at2"/>
<evidence type="ECO:0000313" key="9">
    <source>
        <dbReference type="Proteomes" id="UP000317944"/>
    </source>
</evidence>
<comment type="similarity">
    <text evidence="2 6">Belongs to the class-I pyridoxal-phosphate-dependent aminotransferase family.</text>
</comment>
<proteinExistence type="inferred from homology"/>
<dbReference type="InterPro" id="IPR004838">
    <property type="entry name" value="NHTrfase_class1_PyrdxlP-BS"/>
</dbReference>
<dbReference type="EC" id="2.6.1.-" evidence="6"/>
<dbReference type="Gene3D" id="3.40.640.10">
    <property type="entry name" value="Type I PLP-dependent aspartate aminotransferase-like (Major domain)"/>
    <property type="match status" value="1"/>
</dbReference>
<name>A0A544UQG0_LYSSH</name>
<dbReference type="SUPFAM" id="SSF53383">
    <property type="entry name" value="PLP-dependent transferases"/>
    <property type="match status" value="1"/>
</dbReference>
<dbReference type="PANTHER" id="PTHR46383">
    <property type="entry name" value="ASPARTATE AMINOTRANSFERASE"/>
    <property type="match status" value="1"/>
</dbReference>
<dbReference type="NCBIfam" id="NF005816">
    <property type="entry name" value="PRK07682.1"/>
    <property type="match status" value="1"/>
</dbReference>
<protein>
    <recommendedName>
        <fullName evidence="6">Aminotransferase</fullName>
        <ecNumber evidence="6">2.6.1.-</ecNumber>
    </recommendedName>
</protein>
<dbReference type="PANTHER" id="PTHR46383:SF3">
    <property type="entry name" value="ASPARTATE AMINOTRANSFERASE-RELATED"/>
    <property type="match status" value="1"/>
</dbReference>
<keyword evidence="3 6" id="KW-0032">Aminotransferase</keyword>
<keyword evidence="4 6" id="KW-0808">Transferase</keyword>
<dbReference type="GO" id="GO:0008483">
    <property type="term" value="F:transaminase activity"/>
    <property type="evidence" value="ECO:0007669"/>
    <property type="project" value="UniProtKB-KW"/>
</dbReference>
<dbReference type="EMBL" id="SADV01000004">
    <property type="protein sequence ID" value="TQR36068.1"/>
    <property type="molecule type" value="Genomic_DNA"/>
</dbReference>
<evidence type="ECO:0000256" key="5">
    <source>
        <dbReference type="ARBA" id="ARBA00022898"/>
    </source>
</evidence>